<sequence>MLKLTANAKSAQDSPDTLVIPRHVAIIMDGNGRWAKKRGMIRLMGHRQGAQAVTRTVEAAARIGVKTLTLFAFSSENWRRPVDEVTGLMDLFAKVLKSEREKLHQNNIKVRFVGDLSRFSDKLLRAIGELEALTVNNTAMVLNIAINYGGRWDIAQAARHLAIQVQQGTLDPHAIDEKLMQQELAVTEDVDLLIRTGGEQRISNFLLFQCAYSEFYVTDVLWPDFGAAELEQALCYFSGRERRFGRTSEQVAALSGAASQAAGAAGTAKSAES</sequence>
<feature type="binding site" evidence="2">
    <location>
        <position position="46"/>
    </location>
    <ligand>
        <name>substrate</name>
    </ligand>
</feature>
<reference evidence="3" key="2">
    <citation type="submission" date="2021-04" db="EMBL/GenBank/DDBJ databases">
        <authorList>
            <person name="Gilroy R."/>
        </authorList>
    </citation>
    <scope>NUCLEOTIDE SEQUENCE</scope>
    <source>
        <strain evidence="3">USASDec5-558</strain>
    </source>
</reference>
<dbReference type="NCBIfam" id="TIGR00055">
    <property type="entry name" value="uppS"/>
    <property type="match status" value="1"/>
</dbReference>
<dbReference type="Pfam" id="PF01255">
    <property type="entry name" value="Prenyltransf"/>
    <property type="match status" value="1"/>
</dbReference>
<evidence type="ECO:0000256" key="1">
    <source>
        <dbReference type="ARBA" id="ARBA00022679"/>
    </source>
</evidence>
<dbReference type="GO" id="GO:0008834">
    <property type="term" value="F:ditrans,polycis-undecaprenyl-diphosphate synthase [(2E,6E)-farnesyl-diphosphate specific] activity"/>
    <property type="evidence" value="ECO:0007669"/>
    <property type="project" value="UniProtKB-UniRule"/>
</dbReference>
<dbReference type="EMBL" id="DXEV01000012">
    <property type="protein sequence ID" value="HIX55911.1"/>
    <property type="molecule type" value="Genomic_DNA"/>
</dbReference>
<feature type="binding site" evidence="2">
    <location>
        <position position="78"/>
    </location>
    <ligand>
        <name>substrate</name>
    </ligand>
</feature>
<dbReference type="GO" id="GO:0009252">
    <property type="term" value="P:peptidoglycan biosynthetic process"/>
    <property type="evidence" value="ECO:0007669"/>
    <property type="project" value="UniProtKB-UniRule"/>
</dbReference>
<organism evidence="3 4">
    <name type="scientific">Candidatus Anaerobiospirillum pullistercoris</name>
    <dbReference type="NCBI Taxonomy" id="2838452"/>
    <lineage>
        <taxon>Bacteria</taxon>
        <taxon>Pseudomonadati</taxon>
        <taxon>Pseudomonadota</taxon>
        <taxon>Gammaproteobacteria</taxon>
        <taxon>Aeromonadales</taxon>
        <taxon>Succinivibrionaceae</taxon>
        <taxon>Anaerobiospirillum</taxon>
    </lineage>
</organism>
<comment type="function">
    <text evidence="2">Catalyzes the sequential condensation of isopentenyl diphosphate (IPP) with (2E,6E)-farnesyl diphosphate (E,E-FPP) to yield (2Z,6Z,10Z,14Z,18Z,22Z,26Z,30Z,34E,38E)-undecaprenyl diphosphate (di-trans,octa-cis-UPP). UPP is the precursor of glycosyl carrier lipid in the biosynthesis of bacterial cell wall polysaccharide components such as peptidoglycan and lipopolysaccharide.</text>
</comment>
<protein>
    <recommendedName>
        <fullName evidence="2">Ditrans,polycis-undecaprenyl-diphosphate synthase ((2E,6E)-farnesyl-diphosphate specific)</fullName>
        <ecNumber evidence="2">2.5.1.31</ecNumber>
    </recommendedName>
    <alternativeName>
        <fullName evidence="2">Ditrans,polycis-undecaprenylcistransferase</fullName>
    </alternativeName>
    <alternativeName>
        <fullName evidence="2">Undecaprenyl diphosphate synthase</fullName>
        <shortName evidence="2">UDS</shortName>
    </alternativeName>
    <alternativeName>
        <fullName evidence="2">Undecaprenyl pyrophosphate synthase</fullName>
        <shortName evidence="2">UPP synthase</shortName>
    </alternativeName>
</protein>
<feature type="active site" description="Proton acceptor" evidence="2">
    <location>
        <position position="77"/>
    </location>
</feature>
<comment type="similarity">
    <text evidence="2">Belongs to the UPP synthase family.</text>
</comment>
<dbReference type="EC" id="2.5.1.31" evidence="2"/>
<keyword evidence="2" id="KW-0961">Cell wall biogenesis/degradation</keyword>
<reference evidence="3" key="1">
    <citation type="journal article" date="2021" name="PeerJ">
        <title>Extensive microbial diversity within the chicken gut microbiome revealed by metagenomics and culture.</title>
        <authorList>
            <person name="Gilroy R."/>
            <person name="Ravi A."/>
            <person name="Getino M."/>
            <person name="Pursley I."/>
            <person name="Horton D.L."/>
            <person name="Alikhan N.F."/>
            <person name="Baker D."/>
            <person name="Gharbi K."/>
            <person name="Hall N."/>
            <person name="Watson M."/>
            <person name="Adriaenssens E.M."/>
            <person name="Foster-Nyarko E."/>
            <person name="Jarju S."/>
            <person name="Secka A."/>
            <person name="Antonio M."/>
            <person name="Oren A."/>
            <person name="Chaudhuri R.R."/>
            <person name="La Ragione R."/>
            <person name="Hildebrand F."/>
            <person name="Pallen M.J."/>
        </authorList>
    </citation>
    <scope>NUCLEOTIDE SEQUENCE</scope>
    <source>
        <strain evidence="3">USASDec5-558</strain>
    </source>
</reference>
<comment type="subunit">
    <text evidence="2">Homodimer.</text>
</comment>
<accession>A0A9D1WB20</accession>
<keyword evidence="2" id="KW-0573">Peptidoglycan synthesis</keyword>
<keyword evidence="2" id="KW-0133">Cell shape</keyword>
<feature type="binding site" evidence="2">
    <location>
        <position position="29"/>
    </location>
    <ligand>
        <name>Mg(2+)</name>
        <dbReference type="ChEBI" id="CHEBI:18420"/>
    </ligand>
</feature>
<keyword evidence="2" id="KW-0460">Magnesium</keyword>
<dbReference type="GO" id="GO:0071555">
    <property type="term" value="P:cell wall organization"/>
    <property type="evidence" value="ECO:0007669"/>
    <property type="project" value="UniProtKB-KW"/>
</dbReference>
<comment type="caution">
    <text evidence="3">The sequence shown here is derived from an EMBL/GenBank/DDBJ whole genome shotgun (WGS) entry which is preliminary data.</text>
</comment>
<evidence type="ECO:0000313" key="3">
    <source>
        <dbReference type="EMBL" id="HIX55911.1"/>
    </source>
</evidence>
<dbReference type="Gene3D" id="3.40.1180.10">
    <property type="entry name" value="Decaprenyl diphosphate synthase-like"/>
    <property type="match status" value="1"/>
</dbReference>
<comment type="cofactor">
    <cofactor evidence="2">
        <name>Mg(2+)</name>
        <dbReference type="ChEBI" id="CHEBI:18420"/>
    </cofactor>
    <text evidence="2">Binds 2 magnesium ions per subunit.</text>
</comment>
<dbReference type="AlphaFoldDB" id="A0A9D1WB20"/>
<dbReference type="PANTHER" id="PTHR10291:SF0">
    <property type="entry name" value="DEHYDRODOLICHYL DIPHOSPHATE SYNTHASE 2"/>
    <property type="match status" value="1"/>
</dbReference>
<keyword evidence="2" id="KW-0479">Metal-binding</keyword>
<dbReference type="GO" id="GO:0008360">
    <property type="term" value="P:regulation of cell shape"/>
    <property type="evidence" value="ECO:0007669"/>
    <property type="project" value="UniProtKB-KW"/>
</dbReference>
<name>A0A9D1WB20_9GAMM</name>
<comment type="catalytic activity">
    <reaction evidence="2">
        <text>8 isopentenyl diphosphate + (2E,6E)-farnesyl diphosphate = di-trans,octa-cis-undecaprenyl diphosphate + 8 diphosphate</text>
        <dbReference type="Rhea" id="RHEA:27551"/>
        <dbReference type="ChEBI" id="CHEBI:33019"/>
        <dbReference type="ChEBI" id="CHEBI:58405"/>
        <dbReference type="ChEBI" id="CHEBI:128769"/>
        <dbReference type="ChEBI" id="CHEBI:175763"/>
        <dbReference type="EC" id="2.5.1.31"/>
    </reaction>
</comment>
<feature type="active site" evidence="2">
    <location>
        <position position="29"/>
    </location>
</feature>
<feature type="binding site" evidence="2">
    <location>
        <begin position="30"/>
        <end position="33"/>
    </location>
    <ligand>
        <name>substrate</name>
    </ligand>
</feature>
<feature type="binding site" evidence="2">
    <location>
        <position position="34"/>
    </location>
    <ligand>
        <name>substrate</name>
    </ligand>
</feature>
<feature type="binding site" evidence="2">
    <location>
        <position position="80"/>
    </location>
    <ligand>
        <name>substrate</name>
    </ligand>
</feature>
<dbReference type="GO" id="GO:0016094">
    <property type="term" value="P:polyprenol biosynthetic process"/>
    <property type="evidence" value="ECO:0007669"/>
    <property type="project" value="TreeGrafter"/>
</dbReference>
<dbReference type="HAMAP" id="MF_01139">
    <property type="entry name" value="ISPT"/>
    <property type="match status" value="1"/>
</dbReference>
<dbReference type="InterPro" id="IPR001441">
    <property type="entry name" value="UPP_synth-like"/>
</dbReference>
<feature type="binding site" evidence="2">
    <location>
        <begin position="74"/>
        <end position="76"/>
    </location>
    <ligand>
        <name>substrate</name>
    </ligand>
</feature>
<dbReference type="CDD" id="cd00475">
    <property type="entry name" value="Cis_IPPS"/>
    <property type="match status" value="1"/>
</dbReference>
<dbReference type="GO" id="GO:0000287">
    <property type="term" value="F:magnesium ion binding"/>
    <property type="evidence" value="ECO:0007669"/>
    <property type="project" value="UniProtKB-UniRule"/>
</dbReference>
<feature type="binding site" evidence="2">
    <location>
        <position position="195"/>
    </location>
    <ligand>
        <name>substrate</name>
    </ligand>
</feature>
<gene>
    <name evidence="2 3" type="primary">uppS</name>
    <name evidence="3" type="ORF">H9850_00375</name>
</gene>
<dbReference type="SUPFAM" id="SSF64005">
    <property type="entry name" value="Undecaprenyl diphosphate synthase"/>
    <property type="match status" value="1"/>
</dbReference>
<dbReference type="FunFam" id="3.40.1180.10:FF:000001">
    <property type="entry name" value="(2E,6E)-farnesyl-diphosphate-specific ditrans,polycis-undecaprenyl-diphosphate synthase"/>
    <property type="match status" value="1"/>
</dbReference>
<feature type="binding site" evidence="2">
    <location>
        <begin position="201"/>
        <end position="203"/>
    </location>
    <ligand>
        <name>substrate</name>
    </ligand>
</feature>
<dbReference type="Proteomes" id="UP000886829">
    <property type="component" value="Unassembled WGS sequence"/>
</dbReference>
<proteinExistence type="inferred from homology"/>
<dbReference type="PANTHER" id="PTHR10291">
    <property type="entry name" value="DEHYDRODOLICHYL DIPHOSPHATE SYNTHASE FAMILY MEMBER"/>
    <property type="match status" value="1"/>
</dbReference>
<evidence type="ECO:0000256" key="2">
    <source>
        <dbReference type="HAMAP-Rule" id="MF_01139"/>
    </source>
</evidence>
<feature type="binding site" evidence="2">
    <location>
        <position position="214"/>
    </location>
    <ligand>
        <name>Mg(2+)</name>
        <dbReference type="ChEBI" id="CHEBI:18420"/>
    </ligand>
</feature>
<dbReference type="InterPro" id="IPR036424">
    <property type="entry name" value="UPP_synth-like_sf"/>
</dbReference>
<dbReference type="GO" id="GO:0005829">
    <property type="term" value="C:cytosol"/>
    <property type="evidence" value="ECO:0007669"/>
    <property type="project" value="TreeGrafter"/>
</dbReference>
<feature type="binding site" evidence="2">
    <location>
        <position position="42"/>
    </location>
    <ligand>
        <name>substrate</name>
    </ligand>
</feature>
<keyword evidence="1 2" id="KW-0808">Transferase</keyword>
<evidence type="ECO:0000313" key="4">
    <source>
        <dbReference type="Proteomes" id="UP000886829"/>
    </source>
</evidence>